<dbReference type="Proteomes" id="UP000214688">
    <property type="component" value="Chromosome"/>
</dbReference>
<evidence type="ECO:0000313" key="2">
    <source>
        <dbReference type="Proteomes" id="UP000214688"/>
    </source>
</evidence>
<evidence type="ECO:0008006" key="3">
    <source>
        <dbReference type="Google" id="ProtNLM"/>
    </source>
</evidence>
<proteinExistence type="predicted"/>
<gene>
    <name evidence="1" type="ORF">CIG75_18240</name>
</gene>
<name>A0A223D5E0_9BACL</name>
<protein>
    <recommendedName>
        <fullName evidence="3">DUF4367 domain-containing protein</fullName>
    </recommendedName>
</protein>
<reference evidence="1 2" key="1">
    <citation type="journal article" date="2015" name="Int. J. Syst. Evol. Microbiol.">
        <title>Tumebacillus algifaecis sp. nov., isolated from decomposing algal scum.</title>
        <authorList>
            <person name="Wu Y.F."/>
            <person name="Zhang B."/>
            <person name="Xing P."/>
            <person name="Wu Q.L."/>
            <person name="Liu S.J."/>
        </authorList>
    </citation>
    <scope>NUCLEOTIDE SEQUENCE [LARGE SCALE GENOMIC DNA]</scope>
    <source>
        <strain evidence="1 2">THMBR28</strain>
    </source>
</reference>
<evidence type="ECO:0000313" key="1">
    <source>
        <dbReference type="EMBL" id="ASS76710.1"/>
    </source>
</evidence>
<dbReference type="AlphaFoldDB" id="A0A223D5E0"/>
<organism evidence="1 2">
    <name type="scientific">Tumebacillus algifaecis</name>
    <dbReference type="NCBI Taxonomy" id="1214604"/>
    <lineage>
        <taxon>Bacteria</taxon>
        <taxon>Bacillati</taxon>
        <taxon>Bacillota</taxon>
        <taxon>Bacilli</taxon>
        <taxon>Bacillales</taxon>
        <taxon>Alicyclobacillaceae</taxon>
        <taxon>Tumebacillus</taxon>
    </lineage>
</organism>
<sequence length="95" mass="10439">MNPNTKKTDGVALVFQSPDQKHSLNVRQTEGSGTGKLADTEKVVSINNAEVKFASNDKISELLWTNGSIVFYIFADPNTEIGSEKTLLNIAKKFH</sequence>
<accession>A0A223D5E0</accession>
<dbReference type="KEGG" id="tab:CIG75_18240"/>
<dbReference type="EMBL" id="CP022657">
    <property type="protein sequence ID" value="ASS76710.1"/>
    <property type="molecule type" value="Genomic_DNA"/>
</dbReference>
<keyword evidence="2" id="KW-1185">Reference proteome</keyword>